<dbReference type="PROSITE" id="PS50847">
    <property type="entry name" value="GRAM_POS_ANCHORING"/>
    <property type="match status" value="1"/>
</dbReference>
<dbReference type="Gene3D" id="2.60.40.1280">
    <property type="match status" value="1"/>
</dbReference>
<dbReference type="InterPro" id="IPR011252">
    <property type="entry name" value="Fibrogen-bd_dom1"/>
</dbReference>
<keyword evidence="2" id="KW-0134">Cell wall</keyword>
<evidence type="ECO:0000256" key="6">
    <source>
        <dbReference type="SAM" id="MobiDB-lite"/>
    </source>
</evidence>
<proteinExistence type="predicted"/>
<dbReference type="InterPro" id="IPR008966">
    <property type="entry name" value="Adhesion_dom_sf"/>
</dbReference>
<sequence>MNISVIKRTMSKGVVKNPWLVVLFVLLLVASSIPLVTHYAPTVLGQEKCAGGNWSNLQWRKNSPNIHDGKYVGPSGYAEVEFDWTAKKEAEAGSKFEFDLPKELKGVDTGLVVLKDNKGEIVATGQWDNEKKKFVVTLTDFQDRHFDVHGKVFLSVAWNTSDNFNGQLRFNGCGNDTLNGQFEKREGGLFHDDSKIGEYRGYDKKNGNYIIQWSVGINPKKHKDIPVTVTDIAPVGWDFTCDGNDNDGYAPVYVSSFIQGQDNKPKQIRHAIYDRDGSPSGGTRTGFTNVTHLEDFRDGHNYTINCDKKQVSVSFPRGLDEQSGPILTLTAVTKTKPAPGSIVTNKAKIDTVEVEGQVRFPNSGGQGFGRKGGFTVEKSVVGTPQDKAKDYTFTYECKDPQGNSKKNGSLTLKHEDLMHIDDLDKGWTCVVKENISEAQKDGRKLTVSWVAYGKNKDVKSIGSASMIDFVVDEKFAEAIHVVVTNKFEEPTGSFTLGKTAIVTDDTTSEEFRNKIKDKKFKLDYVCTPPNVDGREAEKRRGTVELANGQISSLISGLPIGTKCTVTENKTDINVEGYNYEKLEWQVNSETNSRTQDKDGYTFTVTEAKFIGTFGAVNTYKPVEPKPEPETGGFTILKQTLRSDRTVNLELSSKEFTFNWECTPHNQQGDKKSGSFKLKDKGVHKQENIPLGSTCVITEDEDSAKLDGYTHELSVNDEKVKKEGNRLTFKVDSKVTVGITAVNRYTPEKKPETSNFRISKYAAGFNSDGTWINDKKITDHEFKFTWECIPPKEHGNKQTGEFKVKDTSSFKSPDFPLGTTCTVIEDAESAKLDGYTHELVVDDDKIQQDGTKLTFTIDSQRMVSINAHNKYTPVKKPEPEKGKFKVTKTTTLIHEDNTASFDEKLSAHEFKFTWECTPPEGQGDKQTGDFMVKHKGEFESQEFPVGTSCTVTETEESAKVNGFTHELRVDGEKVKQEGNRFSFTIGSETLLTIQARNEYTPVKKPGPELGQFTLVKEVKDADARAQLKGKKFTFEWECITDDGEPSKTGRVELGNGQGSLISGLPLNSSCTIKETGVEKLDGYTHTLKWLINGEPKSEDPIKVTPRKQSDDPLIVTAINEYTPVVPPVPPTTETTTTTEPAPTTSSTTMTTEPAPTTATTTTTEPAPTTSSTTTTTEPVPTTSTTQPVPTTSSSTPTTTTTTSSEPIVPTTTHQVPPIIPIPIPIPIPPAPQPVPPVTTQVTPPVPSTPVTQSSTPAPSGKTQPGTGRSGLANTGASVNLIALLALLLAMIGGLIVFYTRGRRRS</sequence>
<feature type="compositionally biased region" description="Pro residues" evidence="6">
    <location>
        <begin position="1216"/>
        <end position="1235"/>
    </location>
</feature>
<keyword evidence="3" id="KW-0964">Secreted</keyword>
<dbReference type="Proteomes" id="UP000033457">
    <property type="component" value="Chromosome"/>
</dbReference>
<reference evidence="9 10" key="1">
    <citation type="journal article" date="2015" name="Genome Announc.">
        <title>Complete Genome Sequence of Corynebacterium kutscheri DSM 20755, a Corynebacterial Type Strain with Remarkably Low G+C Content of Chromosomal DNA.</title>
        <authorList>
            <person name="Ruckert C."/>
            <person name="Albersmeier A."/>
            <person name="Winkler A."/>
            <person name="Tauch A."/>
        </authorList>
    </citation>
    <scope>NUCLEOTIDE SEQUENCE [LARGE SCALE GENOMIC DNA]</scope>
    <source>
        <strain evidence="9 10">DSM 20755</strain>
    </source>
</reference>
<feature type="compositionally biased region" description="Low complexity" evidence="6">
    <location>
        <begin position="1236"/>
        <end position="1258"/>
    </location>
</feature>
<feature type="domain" description="Gram-positive cocci surface proteins LPxTG" evidence="8">
    <location>
        <begin position="1270"/>
        <end position="1304"/>
    </location>
</feature>
<evidence type="ECO:0000259" key="8">
    <source>
        <dbReference type="PROSITE" id="PS50847"/>
    </source>
</evidence>
<dbReference type="InterPro" id="IPR046022">
    <property type="entry name" value="DUF5979"/>
</dbReference>
<feature type="compositionally biased region" description="Low complexity" evidence="6">
    <location>
        <begin position="1130"/>
        <end position="1215"/>
    </location>
</feature>
<evidence type="ECO:0000256" key="4">
    <source>
        <dbReference type="ARBA" id="ARBA00022729"/>
    </source>
</evidence>
<feature type="region of interest" description="Disordered" evidence="6">
    <location>
        <begin position="1120"/>
        <end position="1269"/>
    </location>
</feature>
<keyword evidence="10" id="KW-1185">Reference proteome</keyword>
<evidence type="ECO:0000256" key="7">
    <source>
        <dbReference type="SAM" id="Phobius"/>
    </source>
</evidence>
<evidence type="ECO:0000313" key="9">
    <source>
        <dbReference type="EMBL" id="AKE42093.1"/>
    </source>
</evidence>
<dbReference type="KEGG" id="cku:UL82_09780"/>
<keyword evidence="7" id="KW-1133">Transmembrane helix</keyword>
<organism evidence="9 10">
    <name type="scientific">Corynebacterium kutscheri</name>
    <dbReference type="NCBI Taxonomy" id="35755"/>
    <lineage>
        <taxon>Bacteria</taxon>
        <taxon>Bacillati</taxon>
        <taxon>Actinomycetota</taxon>
        <taxon>Actinomycetes</taxon>
        <taxon>Mycobacteriales</taxon>
        <taxon>Corynebacteriaceae</taxon>
        <taxon>Corynebacterium</taxon>
    </lineage>
</organism>
<gene>
    <name evidence="9" type="ORF">UL82_09780</name>
</gene>
<dbReference type="HOGENOM" id="CLU_010359_0_0_11"/>
<protein>
    <recommendedName>
        <fullName evidence="8">Gram-positive cocci surface proteins LPxTG domain-containing protein</fullName>
    </recommendedName>
</protein>
<evidence type="ECO:0000256" key="1">
    <source>
        <dbReference type="ARBA" id="ARBA00004168"/>
    </source>
</evidence>
<evidence type="ECO:0000256" key="2">
    <source>
        <dbReference type="ARBA" id="ARBA00022512"/>
    </source>
</evidence>
<dbReference type="STRING" id="35755.UL82_09780"/>
<dbReference type="InterPro" id="IPR019931">
    <property type="entry name" value="LPXTG_anchor"/>
</dbReference>
<comment type="subcellular location">
    <subcellularLocation>
        <location evidence="1">Secreted</location>
        <location evidence="1">Cell wall</location>
        <topology evidence="1">Peptidoglycan-anchor</topology>
    </subcellularLocation>
</comment>
<keyword evidence="4" id="KW-0732">Signal</keyword>
<dbReference type="Gene3D" id="2.60.40.1140">
    <property type="entry name" value="Collagen-binding surface protein Cna, B-type domain"/>
    <property type="match status" value="3"/>
</dbReference>
<dbReference type="Pfam" id="PF17961">
    <property type="entry name" value="Big_8"/>
    <property type="match status" value="1"/>
</dbReference>
<name>A0A0F6R378_9CORY</name>
<dbReference type="InterPro" id="IPR041171">
    <property type="entry name" value="SDR_Ig"/>
</dbReference>
<dbReference type="EMBL" id="CP011312">
    <property type="protein sequence ID" value="AKE42093.1"/>
    <property type="molecule type" value="Genomic_DNA"/>
</dbReference>
<evidence type="ECO:0000256" key="5">
    <source>
        <dbReference type="ARBA" id="ARBA00023088"/>
    </source>
</evidence>
<evidence type="ECO:0000313" key="10">
    <source>
        <dbReference type="Proteomes" id="UP000033457"/>
    </source>
</evidence>
<feature type="compositionally biased region" description="Polar residues" evidence="6">
    <location>
        <begin position="1259"/>
        <end position="1269"/>
    </location>
</feature>
<dbReference type="Pfam" id="PF19407">
    <property type="entry name" value="DUF5979"/>
    <property type="match status" value="6"/>
</dbReference>
<keyword evidence="5" id="KW-0572">Peptidoglycan-anchor</keyword>
<feature type="transmembrane region" description="Helical" evidence="7">
    <location>
        <begin position="1277"/>
        <end position="1298"/>
    </location>
</feature>
<evidence type="ECO:0000256" key="3">
    <source>
        <dbReference type="ARBA" id="ARBA00022525"/>
    </source>
</evidence>
<dbReference type="SUPFAM" id="SSF49401">
    <property type="entry name" value="Bacterial adhesins"/>
    <property type="match status" value="1"/>
</dbReference>
<dbReference type="GO" id="GO:0007155">
    <property type="term" value="P:cell adhesion"/>
    <property type="evidence" value="ECO:0007669"/>
    <property type="project" value="InterPro"/>
</dbReference>
<keyword evidence="7" id="KW-0472">Membrane</keyword>
<accession>A0A0F6R378</accession>
<keyword evidence="7" id="KW-0812">Transmembrane</keyword>